<dbReference type="Gene3D" id="3.30.950.10">
    <property type="entry name" value="Methyltransferase, Cobalt-precorrin-4 Transmethylase, Domain 2"/>
    <property type="match status" value="1"/>
</dbReference>
<name>A0P5J5_9PROT</name>
<evidence type="ECO:0000256" key="4">
    <source>
        <dbReference type="ARBA" id="ARBA00022679"/>
    </source>
</evidence>
<protein>
    <recommendedName>
        <fullName evidence="6">Ribosomal RNA small subunit methyltransferase I</fullName>
        <ecNumber evidence="6">2.1.1.198</ecNumber>
    </recommendedName>
    <alternativeName>
        <fullName evidence="6">16S rRNA 2'-O-ribose C1402 methyltransferase</fullName>
    </alternativeName>
    <alternativeName>
        <fullName evidence="6">rRNA (cytidine-2'-O-)-methyltransferase RsmI</fullName>
    </alternativeName>
</protein>
<evidence type="ECO:0000256" key="1">
    <source>
        <dbReference type="ARBA" id="ARBA00022490"/>
    </source>
</evidence>
<proteinExistence type="inferred from homology"/>
<dbReference type="PIRSF" id="PIRSF005917">
    <property type="entry name" value="MTase_YraL"/>
    <property type="match status" value="1"/>
</dbReference>
<comment type="similarity">
    <text evidence="6">Belongs to the methyltransferase superfamily. RsmI family.</text>
</comment>
<dbReference type="PANTHER" id="PTHR46111">
    <property type="entry name" value="RIBOSOMAL RNA SMALL SUBUNIT METHYLTRANSFERASE I"/>
    <property type="match status" value="1"/>
</dbReference>
<dbReference type="CDD" id="cd11648">
    <property type="entry name" value="RsmI"/>
    <property type="match status" value="1"/>
</dbReference>
<dbReference type="PROSITE" id="PS01296">
    <property type="entry name" value="RSMI"/>
    <property type="match status" value="1"/>
</dbReference>
<organism evidence="8 9">
    <name type="scientific">Methylophilales bacterium HTCC2181</name>
    <dbReference type="NCBI Taxonomy" id="383631"/>
    <lineage>
        <taxon>Bacteria</taxon>
        <taxon>Pseudomonadati</taxon>
        <taxon>Pseudomonadota</taxon>
        <taxon>Betaproteobacteria</taxon>
        <taxon>Nitrosomonadales</taxon>
        <taxon>OM43 clade</taxon>
    </lineage>
</organism>
<keyword evidence="2 6" id="KW-0698">rRNA processing</keyword>
<dbReference type="EC" id="2.1.1.198" evidence="6"/>
<keyword evidence="9" id="KW-1185">Reference proteome</keyword>
<sequence length="280" mass="31357">MKAGLYLVATPIGNRDDISIRALDTLKNVDMIACEDTRHSSLLLSFFGIKKKLISLHQHNEEDKATYIASLIQQGYALAYISDAGTPAISDPGALLVRHMHNLQINVVPIPGPSALVTAFSVSGFPTNNFLFYGFLPNANGKCKKALLDIYQKKVTAIIYESPHRIIKTLELVRQVFGEEHEIVITRELTKIFETIYKGYVGNLITEIESKKDNQKGEFVLILSEPNDHSESSQLMPLKEALEDTLNVVSLNQSVKIIAKIYNKNKKEIYNLALELKKNE</sequence>
<dbReference type="InterPro" id="IPR014776">
    <property type="entry name" value="4pyrrole_Mease_sub2"/>
</dbReference>
<dbReference type="HAMAP" id="MF_01877">
    <property type="entry name" value="16SrRNA_methyltr_I"/>
    <property type="match status" value="1"/>
</dbReference>
<dbReference type="OrthoDB" id="9809084at2"/>
<reference evidence="8 9" key="1">
    <citation type="submission" date="2006-11" db="EMBL/GenBank/DDBJ databases">
        <authorList>
            <person name="Giovannoni S."/>
            <person name="Vergin K."/>
            <person name="Ferriera S."/>
            <person name="Johnson J."/>
            <person name="Kravitz S."/>
            <person name="Beeson K."/>
            <person name="Sutton G."/>
            <person name="Rogers Y.-H."/>
            <person name="Friedman R."/>
            <person name="Frazier M."/>
            <person name="Venter J.C."/>
        </authorList>
    </citation>
    <scope>NUCLEOTIDE SEQUENCE [LARGE SCALE GENOMIC DNA]</scope>
    <source>
        <strain evidence="8 9">HTCC2181</strain>
    </source>
</reference>
<dbReference type="Pfam" id="PF00590">
    <property type="entry name" value="TP_methylase"/>
    <property type="match status" value="1"/>
</dbReference>
<evidence type="ECO:0000256" key="5">
    <source>
        <dbReference type="ARBA" id="ARBA00022691"/>
    </source>
</evidence>
<keyword evidence="4 6" id="KW-0808">Transferase</keyword>
<dbReference type="InterPro" id="IPR035996">
    <property type="entry name" value="4pyrrol_Methylase_sf"/>
</dbReference>
<dbReference type="Proteomes" id="UP000054262">
    <property type="component" value="Unassembled WGS sequence"/>
</dbReference>
<dbReference type="InterPro" id="IPR008189">
    <property type="entry name" value="rRNA_ssu_MeTfrase_I"/>
</dbReference>
<comment type="catalytic activity">
    <reaction evidence="6">
        <text>cytidine(1402) in 16S rRNA + S-adenosyl-L-methionine = 2'-O-methylcytidine(1402) in 16S rRNA + S-adenosyl-L-homocysteine + H(+)</text>
        <dbReference type="Rhea" id="RHEA:42924"/>
        <dbReference type="Rhea" id="RHEA-COMP:10285"/>
        <dbReference type="Rhea" id="RHEA-COMP:10286"/>
        <dbReference type="ChEBI" id="CHEBI:15378"/>
        <dbReference type="ChEBI" id="CHEBI:57856"/>
        <dbReference type="ChEBI" id="CHEBI:59789"/>
        <dbReference type="ChEBI" id="CHEBI:74495"/>
        <dbReference type="ChEBI" id="CHEBI:82748"/>
        <dbReference type="EC" id="2.1.1.198"/>
    </reaction>
</comment>
<dbReference type="EMBL" id="AAUX01000001">
    <property type="protein sequence ID" value="EAV46805.1"/>
    <property type="molecule type" value="Genomic_DNA"/>
</dbReference>
<dbReference type="AlphaFoldDB" id="A0P5J5"/>
<dbReference type="SUPFAM" id="SSF53790">
    <property type="entry name" value="Tetrapyrrole methylase"/>
    <property type="match status" value="1"/>
</dbReference>
<keyword evidence="5 6" id="KW-0949">S-adenosyl-L-methionine</keyword>
<dbReference type="GO" id="GO:0005737">
    <property type="term" value="C:cytoplasm"/>
    <property type="evidence" value="ECO:0007669"/>
    <property type="project" value="UniProtKB-SubCell"/>
</dbReference>
<keyword evidence="1 6" id="KW-0963">Cytoplasm</keyword>
<dbReference type="GO" id="GO:0070677">
    <property type="term" value="F:rRNA (cytosine-2'-O-)-methyltransferase activity"/>
    <property type="evidence" value="ECO:0007669"/>
    <property type="project" value="UniProtKB-UniRule"/>
</dbReference>
<evidence type="ECO:0000256" key="6">
    <source>
        <dbReference type="HAMAP-Rule" id="MF_01877"/>
    </source>
</evidence>
<feature type="domain" description="Tetrapyrrole methylase" evidence="7">
    <location>
        <begin position="5"/>
        <end position="204"/>
    </location>
</feature>
<comment type="caution">
    <text evidence="8">The sequence shown here is derived from an EMBL/GenBank/DDBJ whole genome shotgun (WGS) entry which is preliminary data.</text>
</comment>
<evidence type="ECO:0000256" key="3">
    <source>
        <dbReference type="ARBA" id="ARBA00022603"/>
    </source>
</evidence>
<dbReference type="InterPro" id="IPR000878">
    <property type="entry name" value="4pyrrol_Mease"/>
</dbReference>
<comment type="subcellular location">
    <subcellularLocation>
        <location evidence="6">Cytoplasm</location>
    </subcellularLocation>
</comment>
<evidence type="ECO:0000259" key="7">
    <source>
        <dbReference type="Pfam" id="PF00590"/>
    </source>
</evidence>
<dbReference type="PANTHER" id="PTHR46111:SF1">
    <property type="entry name" value="RIBOSOMAL RNA SMALL SUBUNIT METHYLTRANSFERASE I"/>
    <property type="match status" value="1"/>
</dbReference>
<dbReference type="NCBIfam" id="TIGR00096">
    <property type="entry name" value="16S rRNA (cytidine(1402)-2'-O)-methyltransferase"/>
    <property type="match status" value="1"/>
</dbReference>
<dbReference type="InterPro" id="IPR018063">
    <property type="entry name" value="SAM_MeTrfase_RsmI_CS"/>
</dbReference>
<evidence type="ECO:0000256" key="2">
    <source>
        <dbReference type="ARBA" id="ARBA00022552"/>
    </source>
</evidence>
<dbReference type="FunFam" id="3.40.1010.10:FF:000007">
    <property type="entry name" value="Ribosomal RNA small subunit methyltransferase I"/>
    <property type="match status" value="1"/>
</dbReference>
<gene>
    <name evidence="6" type="primary">rsmI</name>
    <name evidence="8" type="ORF">MB2181_01990</name>
</gene>
<evidence type="ECO:0000313" key="8">
    <source>
        <dbReference type="EMBL" id="EAV46805.1"/>
    </source>
</evidence>
<comment type="function">
    <text evidence="6">Catalyzes the 2'-O-methylation of the ribose of cytidine 1402 (C1402) in 16S rRNA.</text>
</comment>
<dbReference type="FunFam" id="3.30.950.10:FF:000002">
    <property type="entry name" value="Ribosomal RNA small subunit methyltransferase I"/>
    <property type="match status" value="1"/>
</dbReference>
<keyword evidence="3 6" id="KW-0489">Methyltransferase</keyword>
<dbReference type="Gene3D" id="3.40.1010.10">
    <property type="entry name" value="Cobalt-precorrin-4 Transmethylase, Domain 1"/>
    <property type="match status" value="1"/>
</dbReference>
<evidence type="ECO:0000313" key="9">
    <source>
        <dbReference type="Proteomes" id="UP000054262"/>
    </source>
</evidence>
<accession>A0P5J5</accession>
<dbReference type="InterPro" id="IPR014777">
    <property type="entry name" value="4pyrrole_Mease_sub1"/>
</dbReference>